<dbReference type="InterPro" id="IPR017087">
    <property type="entry name" value="UCP037004"/>
</dbReference>
<evidence type="ECO:0000313" key="2">
    <source>
        <dbReference type="EMBL" id="ART83543.1"/>
    </source>
</evidence>
<feature type="domain" description="DUF1722" evidence="1">
    <location>
        <begin position="198"/>
        <end position="313"/>
    </location>
</feature>
<dbReference type="RefSeq" id="WP_087038212.1">
    <property type="nucleotide sequence ID" value="NZ_CP021377.1"/>
</dbReference>
<accession>A0A1Y0D7L7</accession>
<gene>
    <name evidence="2" type="ORF">CBP31_13650</name>
</gene>
<dbReference type="Pfam" id="PF08349">
    <property type="entry name" value="DUF1722"/>
    <property type="match status" value="1"/>
</dbReference>
<dbReference type="PANTHER" id="PTHR30087">
    <property type="entry name" value="INNER MEMBRANE PROTEIN"/>
    <property type="match status" value="1"/>
</dbReference>
<dbReference type="PANTHER" id="PTHR30087:SF0">
    <property type="entry name" value="INNER MEMBRANE PROTEIN"/>
    <property type="match status" value="1"/>
</dbReference>
<keyword evidence="3" id="KW-1185">Reference proteome</keyword>
<dbReference type="Pfam" id="PF04463">
    <property type="entry name" value="2-thiour_desulf"/>
    <property type="match status" value="1"/>
</dbReference>
<name>A0A1Y0D7L7_9GAMM</name>
<reference evidence="2 3" key="1">
    <citation type="journal article" date="2014" name="Int. J. Syst. Evol. Microbiol.">
        <title>Oceanisphaera profunda sp. nov., a marine bacterium isolated from deep-sea sediment, and emended description of the genus Oceanisphaera.</title>
        <authorList>
            <person name="Xu Z."/>
            <person name="Zhang X.Y."/>
            <person name="Su H.N."/>
            <person name="Yu Z.C."/>
            <person name="Liu C."/>
            <person name="Li H."/>
            <person name="Chen X.L."/>
            <person name="Song X.Y."/>
            <person name="Xie B.B."/>
            <person name="Qin Q.L."/>
            <person name="Zhou B.C."/>
            <person name="Shi M."/>
            <person name="Huang Y."/>
            <person name="Zhang Y.Z."/>
        </authorList>
    </citation>
    <scope>NUCLEOTIDE SEQUENCE [LARGE SCALE GENOMIC DNA]</scope>
    <source>
        <strain evidence="2 3">SM1222</strain>
    </source>
</reference>
<organism evidence="2 3">
    <name type="scientific">Oceanisphaera profunda</name>
    <dbReference type="NCBI Taxonomy" id="1416627"/>
    <lineage>
        <taxon>Bacteria</taxon>
        <taxon>Pseudomonadati</taxon>
        <taxon>Pseudomonadota</taxon>
        <taxon>Gammaproteobacteria</taxon>
        <taxon>Aeromonadales</taxon>
        <taxon>Aeromonadaceae</taxon>
        <taxon>Oceanisphaera</taxon>
    </lineage>
</organism>
<dbReference type="InterPro" id="IPR013560">
    <property type="entry name" value="DUF1722"/>
</dbReference>
<dbReference type="PIRSF" id="PIRSF037004">
    <property type="entry name" value="UCP037004"/>
    <property type="match status" value="1"/>
</dbReference>
<dbReference type="OrthoDB" id="495783at2"/>
<dbReference type="AlphaFoldDB" id="A0A1Y0D7L7"/>
<sequence length="322" mass="36339">MYKFDPKIIRVGISGCLIGQKVRFDGGHKRSDFCTEQLINHVEFVPFCPEMAIGLGTPRPSIRLISASLLDGDSNIIAQTAKGEDVTEQLRDYGRTMSAQFGGLSGYVLCAKSPSCGMERVRVYHESGQGNTKDGIGIYAAELMKAQPLLPLEEDGRLNDPLLRENFVTRVFALHDWQCLCHKGITAAGLIDFHSRYKYLLMAHHRDSYLQLGKLLSDLSSNLEAIADTYIAELMQALSLPVTRNNHTNVLQHLQGYFKRLLNSGQRQELADTISQYHQGILPLFAPITLFRHYLNEFPNDYLQQQVYLNPHPEALRLRYGI</sequence>
<dbReference type="KEGG" id="opf:CBP31_13650"/>
<evidence type="ECO:0000313" key="3">
    <source>
        <dbReference type="Proteomes" id="UP000243937"/>
    </source>
</evidence>
<proteinExistence type="predicted"/>
<dbReference type="Proteomes" id="UP000243937">
    <property type="component" value="Chromosome"/>
</dbReference>
<protein>
    <recommendedName>
        <fullName evidence="1">DUF1722 domain-containing protein</fullName>
    </recommendedName>
</protein>
<dbReference type="EMBL" id="CP021377">
    <property type="protein sequence ID" value="ART83543.1"/>
    <property type="molecule type" value="Genomic_DNA"/>
</dbReference>
<dbReference type="InterPro" id="IPR007553">
    <property type="entry name" value="2-thiour_desulf"/>
</dbReference>
<evidence type="ECO:0000259" key="1">
    <source>
        <dbReference type="Pfam" id="PF08349"/>
    </source>
</evidence>